<evidence type="ECO:0000256" key="1">
    <source>
        <dbReference type="ARBA" id="ARBA00004651"/>
    </source>
</evidence>
<evidence type="ECO:0000256" key="5">
    <source>
        <dbReference type="SAM" id="Phobius"/>
    </source>
</evidence>
<accession>A0A7Y0ER25</accession>
<dbReference type="GO" id="GO:0022857">
    <property type="term" value="F:transmembrane transporter activity"/>
    <property type="evidence" value="ECO:0007669"/>
    <property type="project" value="InterPro"/>
</dbReference>
<evidence type="ECO:0000313" key="7">
    <source>
        <dbReference type="EMBL" id="NMM94881.1"/>
    </source>
</evidence>
<feature type="transmembrane region" description="Helical" evidence="5">
    <location>
        <begin position="344"/>
        <end position="361"/>
    </location>
</feature>
<feature type="transmembrane region" description="Helical" evidence="5">
    <location>
        <begin position="24"/>
        <end position="47"/>
    </location>
</feature>
<organism evidence="7 8">
    <name type="scientific">Bifidobacterium oedipodis</name>
    <dbReference type="NCBI Taxonomy" id="2675322"/>
    <lineage>
        <taxon>Bacteria</taxon>
        <taxon>Bacillati</taxon>
        <taxon>Actinomycetota</taxon>
        <taxon>Actinomycetes</taxon>
        <taxon>Bifidobacteriales</taxon>
        <taxon>Bifidobacteriaceae</taxon>
        <taxon>Bifidobacterium</taxon>
    </lineage>
</organism>
<evidence type="ECO:0000256" key="3">
    <source>
        <dbReference type="ARBA" id="ARBA00022989"/>
    </source>
</evidence>
<dbReference type="RefSeq" id="WP_169172897.1">
    <property type="nucleotide sequence ID" value="NZ_JAAIII010000007.1"/>
</dbReference>
<evidence type="ECO:0000256" key="2">
    <source>
        <dbReference type="ARBA" id="ARBA00022692"/>
    </source>
</evidence>
<dbReference type="AlphaFoldDB" id="A0A7Y0ER25"/>
<feature type="transmembrane region" description="Helical" evidence="5">
    <location>
        <begin position="382"/>
        <end position="406"/>
    </location>
</feature>
<dbReference type="Proteomes" id="UP000532194">
    <property type="component" value="Unassembled WGS sequence"/>
</dbReference>
<evidence type="ECO:0000259" key="6">
    <source>
        <dbReference type="PROSITE" id="PS50850"/>
    </source>
</evidence>
<feature type="transmembrane region" description="Helical" evidence="5">
    <location>
        <begin position="249"/>
        <end position="273"/>
    </location>
</feature>
<feature type="transmembrane region" description="Helical" evidence="5">
    <location>
        <begin position="285"/>
        <end position="308"/>
    </location>
</feature>
<keyword evidence="4 5" id="KW-0472">Membrane</keyword>
<dbReference type="EMBL" id="JAAIII010000007">
    <property type="protein sequence ID" value="NMM94881.1"/>
    <property type="molecule type" value="Genomic_DNA"/>
</dbReference>
<dbReference type="InterPro" id="IPR020846">
    <property type="entry name" value="MFS_dom"/>
</dbReference>
<dbReference type="InterPro" id="IPR036259">
    <property type="entry name" value="MFS_trans_sf"/>
</dbReference>
<dbReference type="PANTHER" id="PTHR23528:SF1">
    <property type="entry name" value="MAJOR FACILITATOR SUPERFAMILY (MFS) PROFILE DOMAIN-CONTAINING PROTEIN"/>
    <property type="match status" value="1"/>
</dbReference>
<evidence type="ECO:0000256" key="4">
    <source>
        <dbReference type="ARBA" id="ARBA00023136"/>
    </source>
</evidence>
<name>A0A7Y0ER25_9BIFI</name>
<feature type="transmembrane region" description="Helical" evidence="5">
    <location>
        <begin position="320"/>
        <end position="338"/>
    </location>
</feature>
<dbReference type="Pfam" id="PF07690">
    <property type="entry name" value="MFS_1"/>
    <property type="match status" value="1"/>
</dbReference>
<evidence type="ECO:0000313" key="8">
    <source>
        <dbReference type="Proteomes" id="UP000532194"/>
    </source>
</evidence>
<dbReference type="GO" id="GO:0005886">
    <property type="term" value="C:plasma membrane"/>
    <property type="evidence" value="ECO:0007669"/>
    <property type="project" value="UniProtKB-SubCell"/>
</dbReference>
<comment type="caution">
    <text evidence="7">The sequence shown here is derived from an EMBL/GenBank/DDBJ whole genome shotgun (WGS) entry which is preliminary data.</text>
</comment>
<feature type="transmembrane region" description="Helical" evidence="5">
    <location>
        <begin position="102"/>
        <end position="121"/>
    </location>
</feature>
<keyword evidence="2 5" id="KW-0812">Transmembrane</keyword>
<feature type="transmembrane region" description="Helical" evidence="5">
    <location>
        <begin position="67"/>
        <end position="90"/>
    </location>
</feature>
<feature type="transmembrane region" description="Helical" evidence="5">
    <location>
        <begin position="412"/>
        <end position="430"/>
    </location>
</feature>
<keyword evidence="8" id="KW-1185">Reference proteome</keyword>
<dbReference type="PANTHER" id="PTHR23528">
    <property type="match status" value="1"/>
</dbReference>
<protein>
    <submittedName>
        <fullName evidence="7">MFS transporter</fullName>
    </submittedName>
</protein>
<reference evidence="7 8" key="1">
    <citation type="submission" date="2020-02" db="EMBL/GenBank/DDBJ databases">
        <title>Characterization of phylogenetic diversity of novel bifidobacterial species isolated in Czech ZOOs.</title>
        <authorList>
            <person name="Lugli G.A."/>
            <person name="Vera N.B."/>
            <person name="Ventura M."/>
        </authorList>
    </citation>
    <scope>NUCLEOTIDE SEQUENCE [LARGE SCALE GENOMIC DNA]</scope>
    <source>
        <strain evidence="7 8">DSM 109957</strain>
    </source>
</reference>
<proteinExistence type="predicted"/>
<feature type="transmembrane region" description="Helical" evidence="5">
    <location>
        <begin position="199"/>
        <end position="217"/>
    </location>
</feature>
<feature type="transmembrane region" description="Helical" evidence="5">
    <location>
        <begin position="127"/>
        <end position="150"/>
    </location>
</feature>
<dbReference type="InterPro" id="IPR011701">
    <property type="entry name" value="MFS"/>
</dbReference>
<dbReference type="Gene3D" id="1.20.1250.20">
    <property type="entry name" value="MFS general substrate transporter like domains"/>
    <property type="match status" value="2"/>
</dbReference>
<comment type="subcellular location">
    <subcellularLocation>
        <location evidence="1">Cell membrane</location>
        <topology evidence="1">Multi-pass membrane protein</topology>
    </subcellularLocation>
</comment>
<feature type="domain" description="Major facilitator superfamily (MFS) profile" evidence="6">
    <location>
        <begin position="248"/>
        <end position="434"/>
    </location>
</feature>
<dbReference type="SUPFAM" id="SSF103473">
    <property type="entry name" value="MFS general substrate transporter"/>
    <property type="match status" value="1"/>
</dbReference>
<sequence>MSNETASDVWSASVTDEEQPKPPIIIGVATGLGALLWLAPFMGLNSVLNPAKLANIMGGAGAEVNNYIAMLGTIGAIVSTITTLIIGALTDITRTRWGRRTPWILAGSVLTALVMVGLGAVNDRSQLWIFTLLWCGIQTFINMIVAPLIAVIADRTAPKHRGLISSVYAIGYIIGQYGGPVIGGRFLSDANPALVNTGYYALAIMMLLSGPVAAVLMREKSSLGMPKLKFDAGVFKDHFSFPTKGARNLYLALFGKMMINIAVTAFSVYQLFYLTSGMGVDSDTAGNYISAMGVATMVTAIIFAPISGPISDKLGTRKKVVAFSALLTAIGTIIPFVYQQPASMVWYGVVAGIGAGIFFSVDQALNLEVLPNPQTAAKDLGILNFANTGAQILAPVAGAILFQIVGGQYMPILPFLSIIALVGAGLVMLIREKH</sequence>
<dbReference type="PROSITE" id="PS50850">
    <property type="entry name" value="MFS"/>
    <property type="match status" value="1"/>
</dbReference>
<feature type="transmembrane region" description="Helical" evidence="5">
    <location>
        <begin position="162"/>
        <end position="179"/>
    </location>
</feature>
<keyword evidence="3 5" id="KW-1133">Transmembrane helix</keyword>
<gene>
    <name evidence="7" type="ORF">G1C95_2069</name>
</gene>